<name>A0ABN9Q7S7_9DINO</name>
<proteinExistence type="predicted"/>
<organism evidence="2 3">
    <name type="scientific">Prorocentrum cordatum</name>
    <dbReference type="NCBI Taxonomy" id="2364126"/>
    <lineage>
        <taxon>Eukaryota</taxon>
        <taxon>Sar</taxon>
        <taxon>Alveolata</taxon>
        <taxon>Dinophyceae</taxon>
        <taxon>Prorocentrales</taxon>
        <taxon>Prorocentraceae</taxon>
        <taxon>Prorocentrum</taxon>
    </lineage>
</organism>
<keyword evidence="3" id="KW-1185">Reference proteome</keyword>
<evidence type="ECO:0000256" key="1">
    <source>
        <dbReference type="SAM" id="MobiDB-lite"/>
    </source>
</evidence>
<dbReference type="Proteomes" id="UP001189429">
    <property type="component" value="Unassembled WGS sequence"/>
</dbReference>
<accession>A0ABN9Q7S7</accession>
<dbReference type="EMBL" id="CAUYUJ010002442">
    <property type="protein sequence ID" value="CAK0800775.1"/>
    <property type="molecule type" value="Genomic_DNA"/>
</dbReference>
<feature type="region of interest" description="Disordered" evidence="1">
    <location>
        <begin position="686"/>
        <end position="706"/>
    </location>
</feature>
<comment type="caution">
    <text evidence="2">The sequence shown here is derived from an EMBL/GenBank/DDBJ whole genome shotgun (WGS) entry which is preliminary data.</text>
</comment>
<evidence type="ECO:0000313" key="2">
    <source>
        <dbReference type="EMBL" id="CAK0800775.1"/>
    </source>
</evidence>
<reference evidence="2" key="1">
    <citation type="submission" date="2023-10" db="EMBL/GenBank/DDBJ databases">
        <authorList>
            <person name="Chen Y."/>
            <person name="Shah S."/>
            <person name="Dougan E. K."/>
            <person name="Thang M."/>
            <person name="Chan C."/>
        </authorList>
    </citation>
    <scope>NUCLEOTIDE SEQUENCE [LARGE SCALE GENOMIC DNA]</scope>
</reference>
<evidence type="ECO:0000313" key="3">
    <source>
        <dbReference type="Proteomes" id="UP001189429"/>
    </source>
</evidence>
<gene>
    <name evidence="2" type="ORF">PCOR1329_LOCUS8832</name>
</gene>
<sequence>MAGPLTQPYHFKTNHTTTDGVVVVDHLAVHHIQDNRVVWNLLGPLAACFKRTRLDVHKLVSKYHDEWAAFFDALGLRLSEQLHKPFKSIARSCKHGDQAMAADAMTSDIWTIDTSGYIIWMLGWASLREPIGSAATSLLSAFLARTDCEPIVGQLRGTLLSTDTLNCMQAGSTLVACDHVHPALDMCRDLTQTARLVDVFKVLRGQAHGCKSACFMRMLKVSVLALAERIHVTLPDIRATQNPLRMDVDRTVGGRKRNWTDIVIAKVNSTVIEKKASTAYQCAKVEGIKRARIDEWHANALLDQQTAGVRVLGAAPGTFSIVSDGARLGKPARETNVYAACCHEVGVAQWLAPQDVSDNAMLRHAEGPLSWTEAGKEHLSARVIAFLEKREAEAKVEKPGALQDPGLPNLHHLRALDNALKSTWDLSLRDFVADRPCGALLESQRRYYCKVADLPESTQQLSRGRSRRPCIEDVGTGDRRLEVAWGRQRRVLHETIDMGPKSWPVRNAMYTAWNIQGTVWNDPHHRRYDSGVNAMTKASLRLFRNGMAFAMNFVAGPWDSDGFQGALVDWSMHCLSGTPLKNGTTNCLNSFTLGCALQSTRTTCPRHMVALSIDRKFGTAPLTWPTSSGKARASSSIGGGRSSSRCLRFASMLASCWRRACMLALPEGTCRLSRIRRGSRIVLTMRRPRQRQQPRPLPATLQRWPP</sequence>
<protein>
    <submittedName>
        <fullName evidence="2">Uncharacterized protein</fullName>
    </submittedName>
</protein>